<evidence type="ECO:0000256" key="3">
    <source>
        <dbReference type="ARBA" id="ARBA00022723"/>
    </source>
</evidence>
<sequence length="411" mass="44658">MAAVSAQDRIPEIDLSDPELMRDPWSRYGAARERSPLARLLIPGLGTMWALLRHDGARAMLSDPRFELNAGSFAHRPAVAEEYLPYLRTMQELEGPEHHRLRRLVAPAFTARRAARFRPRIERIVHRLLDELPDHVADGTVDLQRHFTRPLPMDVICELVGIPESDRPRWREYGAIIAAGHGAGLAEAIPGIVEGATAAVAVRRAEPADDLVSDLLRAQSEDGDRLDDVELVTLIWNVVLAGQTPTHLVANSVAALLDHPQQLAALRADDALLPGAVEELTRWCGPQLLAIPRQAREDVEIHGTLISRGDRVTAALAAVNGDPRVYADPDRLNLQRTPGAAGHLGFLHGPHFCLGASIARVQTEVALGALLRRFPDLASAGTPQRVPDPGNWRLAALPVTLGAPVADPAPS</sequence>
<dbReference type="InterPro" id="IPR002397">
    <property type="entry name" value="Cyt_P450_B"/>
</dbReference>
<comment type="similarity">
    <text evidence="1">Belongs to the cytochrome P450 family.</text>
</comment>
<evidence type="ECO:0000313" key="7">
    <source>
        <dbReference type="EMBL" id="APU16502.1"/>
    </source>
</evidence>
<dbReference type="Proteomes" id="UP000185511">
    <property type="component" value="Chromosome"/>
</dbReference>
<gene>
    <name evidence="7" type="ORF">UA74_22420</name>
</gene>
<dbReference type="Gene3D" id="1.10.630.10">
    <property type="entry name" value="Cytochrome P450"/>
    <property type="match status" value="1"/>
</dbReference>
<dbReference type="KEGG" id="acad:UA74_22420"/>
<dbReference type="InterPro" id="IPR001128">
    <property type="entry name" value="Cyt_P450"/>
</dbReference>
<protein>
    <submittedName>
        <fullName evidence="7">Cytochrome P450</fullName>
    </submittedName>
</protein>
<proteinExistence type="inferred from homology"/>
<dbReference type="RefSeq" id="WP_075742033.1">
    <property type="nucleotide sequence ID" value="NZ_CP016076.1"/>
</dbReference>
<reference evidence="8" key="1">
    <citation type="submission" date="2016-06" db="EMBL/GenBank/DDBJ databases">
        <title>Complete genome sequence of Actinoalloteichus fjordicus DSM 46855 (=ADI127-17), type strain of the new species Actinoalloteichus fjordicus.</title>
        <authorList>
            <person name="Ruckert C."/>
            <person name="Nouioui I."/>
            <person name="Willmese J."/>
            <person name="van Wezel G."/>
            <person name="Klenk H.-P."/>
            <person name="Kalinowski J."/>
            <person name="Zotchev S.B."/>
        </authorList>
    </citation>
    <scope>NUCLEOTIDE SEQUENCE [LARGE SCALE GENOMIC DNA]</scope>
    <source>
        <strain evidence="8">ADI127-7</strain>
    </source>
</reference>
<evidence type="ECO:0000256" key="5">
    <source>
        <dbReference type="ARBA" id="ARBA00023004"/>
    </source>
</evidence>
<dbReference type="InterPro" id="IPR036396">
    <property type="entry name" value="Cyt_P450_sf"/>
</dbReference>
<dbReference type="Pfam" id="PF00067">
    <property type="entry name" value="p450"/>
    <property type="match status" value="1"/>
</dbReference>
<dbReference type="GO" id="GO:0020037">
    <property type="term" value="F:heme binding"/>
    <property type="evidence" value="ECO:0007669"/>
    <property type="project" value="InterPro"/>
</dbReference>
<dbReference type="AlphaFoldDB" id="A0AAC9LGT9"/>
<keyword evidence="2" id="KW-0349">Heme</keyword>
<dbReference type="FunFam" id="1.10.630.10:FF:000018">
    <property type="entry name" value="Cytochrome P450 monooxygenase"/>
    <property type="match status" value="1"/>
</dbReference>
<keyword evidence="6" id="KW-0503">Monooxygenase</keyword>
<keyword evidence="8" id="KW-1185">Reference proteome</keyword>
<keyword evidence="3" id="KW-0479">Metal-binding</keyword>
<dbReference type="PANTHER" id="PTHR46696:SF4">
    <property type="entry name" value="BIOTIN BIOSYNTHESIS CYTOCHROME P450"/>
    <property type="match status" value="1"/>
</dbReference>
<dbReference type="GO" id="GO:0036199">
    <property type="term" value="F:cholest-4-en-3-one 26-monooxygenase activity"/>
    <property type="evidence" value="ECO:0007669"/>
    <property type="project" value="TreeGrafter"/>
</dbReference>
<evidence type="ECO:0000256" key="1">
    <source>
        <dbReference type="ARBA" id="ARBA00010617"/>
    </source>
</evidence>
<organism evidence="7 8">
    <name type="scientific">Actinoalloteichus fjordicus</name>
    <dbReference type="NCBI Taxonomy" id="1612552"/>
    <lineage>
        <taxon>Bacteria</taxon>
        <taxon>Bacillati</taxon>
        <taxon>Actinomycetota</taxon>
        <taxon>Actinomycetes</taxon>
        <taxon>Pseudonocardiales</taxon>
        <taxon>Pseudonocardiaceae</taxon>
        <taxon>Actinoalloteichus</taxon>
    </lineage>
</organism>
<name>A0AAC9LGT9_9PSEU</name>
<evidence type="ECO:0000256" key="2">
    <source>
        <dbReference type="ARBA" id="ARBA00022617"/>
    </source>
</evidence>
<evidence type="ECO:0000313" key="8">
    <source>
        <dbReference type="Proteomes" id="UP000185511"/>
    </source>
</evidence>
<dbReference type="EMBL" id="CP016076">
    <property type="protein sequence ID" value="APU16502.1"/>
    <property type="molecule type" value="Genomic_DNA"/>
</dbReference>
<keyword evidence="4" id="KW-0560">Oxidoreductase</keyword>
<dbReference type="GO" id="GO:0005506">
    <property type="term" value="F:iron ion binding"/>
    <property type="evidence" value="ECO:0007669"/>
    <property type="project" value="InterPro"/>
</dbReference>
<keyword evidence="5" id="KW-0408">Iron</keyword>
<evidence type="ECO:0000256" key="6">
    <source>
        <dbReference type="ARBA" id="ARBA00023033"/>
    </source>
</evidence>
<dbReference type="PRINTS" id="PR00359">
    <property type="entry name" value="BP450"/>
</dbReference>
<accession>A0AAC9LGT9</accession>
<evidence type="ECO:0000256" key="4">
    <source>
        <dbReference type="ARBA" id="ARBA00023002"/>
    </source>
</evidence>
<dbReference type="SUPFAM" id="SSF48264">
    <property type="entry name" value="Cytochrome P450"/>
    <property type="match status" value="1"/>
</dbReference>
<dbReference type="GO" id="GO:0006707">
    <property type="term" value="P:cholesterol catabolic process"/>
    <property type="evidence" value="ECO:0007669"/>
    <property type="project" value="TreeGrafter"/>
</dbReference>
<dbReference type="GO" id="GO:0008395">
    <property type="term" value="F:steroid hydroxylase activity"/>
    <property type="evidence" value="ECO:0007669"/>
    <property type="project" value="TreeGrafter"/>
</dbReference>
<dbReference type="PANTHER" id="PTHR46696">
    <property type="entry name" value="P450, PUTATIVE (EUROFUNG)-RELATED"/>
    <property type="match status" value="1"/>
</dbReference>